<evidence type="ECO:0000313" key="1">
    <source>
        <dbReference type="EMBL" id="QIG68148.1"/>
    </source>
</evidence>
<accession>A0A7S5USF3</accession>
<keyword evidence="2" id="KW-1185">Reference proteome</keyword>
<name>A0A7S5USF3_9CAUD</name>
<dbReference type="EMBL" id="MN988486">
    <property type="protein sequence ID" value="QIG68148.1"/>
    <property type="molecule type" value="Genomic_DNA"/>
</dbReference>
<sequence length="71" mass="8206">MDTTRYHVTQFDSNGSFFAHTICDWYEAPPIVRSNGRLFALDRSTMEVMSINPPVIECSYNEFPEDSIIEL</sequence>
<proteinExistence type="predicted"/>
<dbReference type="Proteomes" id="UP000605518">
    <property type="component" value="Segment"/>
</dbReference>
<reference evidence="1" key="1">
    <citation type="submission" date="2020-01" db="EMBL/GenBank/DDBJ databases">
        <title>Patterns of diversity and host range of bacteriophage communities associated with bean-nodulatin bacteria.</title>
        <authorList>
            <person name="Vann Cauwenberghe J."/>
            <person name="Santamaria R.I."/>
            <person name="Bustos P."/>
            <person name="Juarez S."/>
            <person name="Gonzalez V."/>
        </authorList>
    </citation>
    <scope>NUCLEOTIDE SEQUENCE</scope>
</reference>
<protein>
    <submittedName>
        <fullName evidence="1">Uncharacterized protein</fullName>
    </submittedName>
</protein>
<organism evidence="1 2">
    <name type="scientific">Rhizobium phage RHph_Y68</name>
    <dbReference type="NCBI Taxonomy" id="2509787"/>
    <lineage>
        <taxon>Viruses</taxon>
        <taxon>Duplodnaviria</taxon>
        <taxon>Heunggongvirae</taxon>
        <taxon>Uroviricota</taxon>
        <taxon>Caudoviricetes</taxon>
        <taxon>Pootjesviridae</taxon>
        <taxon>Staniewskivirinae</taxon>
        <taxon>Trinifflemingvirus</taxon>
        <taxon>Trinifflemingvirus Y68</taxon>
    </lineage>
</organism>
<gene>
    <name evidence="1" type="ORF">EVB55_213</name>
</gene>
<evidence type="ECO:0000313" key="2">
    <source>
        <dbReference type="Proteomes" id="UP000605518"/>
    </source>
</evidence>